<accession>A0ACC0K8Y6</accession>
<name>A0ACC0K8Y6_CHOFU</name>
<dbReference type="EMBL" id="CM046124">
    <property type="protein sequence ID" value="KAI8432883.1"/>
    <property type="molecule type" value="Genomic_DNA"/>
</dbReference>
<proteinExistence type="predicted"/>
<protein>
    <submittedName>
        <fullName evidence="1">Uncharacterized protein</fullName>
    </submittedName>
</protein>
<sequence length="472" mass="52844">MLISVHWTADSLMARKHDNNVARYGTPRVPVFGGDGGDPRPQRGAARDHGGGRQLSAERLAALEQALRWRNTLRTPTTGMLSGWLDDMEKQVQMLAMPALRPDQIAQQQDKNEMLQQSIAGHKPLVDKLVKTGEALARLCGEEDAAKVQDVVEADCERYNALKAELRTRQQALEQALQESSQFADKLEGMLRALAGTHDQLARAEPVSAHPPKIQDQIEENNALIEDLEKRTEAYNAVCNAPLRTLWDDVQKATSDRGHSLDSALEIARKFWQQLDALMLTLAELQDTLAAQPPPAAQPRAIQAQQVALQEIRHEIDHTKPEVEKVRKTGSHLMSLCGEPDKPEVKKHMEDLDSAWDNVTALYARREENLIDAMEKAMEFHDTLQNLQEFLDTAEDKFSRMGALGSDIDAVKRQISQLASFKQEVDPHMVKVEALNSKISMKWTDVLIKAGFQPKELEVYGEAYNPTMPSYG</sequence>
<dbReference type="Proteomes" id="UP001064048">
    <property type="component" value="Chromosome 24"/>
</dbReference>
<comment type="caution">
    <text evidence="1">The sequence shown here is derived from an EMBL/GenBank/DDBJ whole genome shotgun (WGS) entry which is preliminary data.</text>
</comment>
<reference evidence="1 2" key="1">
    <citation type="journal article" date="2022" name="Genome Biol. Evol.">
        <title>The Spruce Budworm Genome: Reconstructing the Evolutionary History of Antifreeze Proteins.</title>
        <authorList>
            <person name="Beliveau C."/>
            <person name="Gagne P."/>
            <person name="Picq S."/>
            <person name="Vernygora O."/>
            <person name="Keeling C.I."/>
            <person name="Pinkney K."/>
            <person name="Doucet D."/>
            <person name="Wen F."/>
            <person name="Johnston J.S."/>
            <person name="Maaroufi H."/>
            <person name="Boyle B."/>
            <person name="Laroche J."/>
            <person name="Dewar K."/>
            <person name="Juretic N."/>
            <person name="Blackburn G."/>
            <person name="Nisole A."/>
            <person name="Brunet B."/>
            <person name="Brandao M."/>
            <person name="Lumley L."/>
            <person name="Duan J."/>
            <person name="Quan G."/>
            <person name="Lucarotti C.J."/>
            <person name="Roe A.D."/>
            <person name="Sperling F.A.H."/>
            <person name="Levesque R.C."/>
            <person name="Cusson M."/>
        </authorList>
    </citation>
    <scope>NUCLEOTIDE SEQUENCE [LARGE SCALE GENOMIC DNA]</scope>
    <source>
        <strain evidence="1">Glfc:IPQL:Cfum</strain>
    </source>
</reference>
<organism evidence="1 2">
    <name type="scientific">Choristoneura fumiferana</name>
    <name type="common">Spruce budworm moth</name>
    <name type="synonym">Archips fumiferana</name>
    <dbReference type="NCBI Taxonomy" id="7141"/>
    <lineage>
        <taxon>Eukaryota</taxon>
        <taxon>Metazoa</taxon>
        <taxon>Ecdysozoa</taxon>
        <taxon>Arthropoda</taxon>
        <taxon>Hexapoda</taxon>
        <taxon>Insecta</taxon>
        <taxon>Pterygota</taxon>
        <taxon>Neoptera</taxon>
        <taxon>Endopterygota</taxon>
        <taxon>Lepidoptera</taxon>
        <taxon>Glossata</taxon>
        <taxon>Ditrysia</taxon>
        <taxon>Tortricoidea</taxon>
        <taxon>Tortricidae</taxon>
        <taxon>Tortricinae</taxon>
        <taxon>Choristoneura</taxon>
    </lineage>
</organism>
<evidence type="ECO:0000313" key="1">
    <source>
        <dbReference type="EMBL" id="KAI8432883.1"/>
    </source>
</evidence>
<gene>
    <name evidence="1" type="ORF">MSG28_013809</name>
</gene>
<evidence type="ECO:0000313" key="2">
    <source>
        <dbReference type="Proteomes" id="UP001064048"/>
    </source>
</evidence>
<keyword evidence="2" id="KW-1185">Reference proteome</keyword>